<comment type="caution">
    <text evidence="2">The sequence shown here is derived from an EMBL/GenBank/DDBJ whole genome shotgun (WGS) entry which is preliminary data.</text>
</comment>
<feature type="compositionally biased region" description="Low complexity" evidence="1">
    <location>
        <begin position="35"/>
        <end position="52"/>
    </location>
</feature>
<dbReference type="EMBL" id="DUZY01000003">
    <property type="protein sequence ID" value="DAD31036.1"/>
    <property type="molecule type" value="Genomic_DNA"/>
</dbReference>
<evidence type="ECO:0000256" key="1">
    <source>
        <dbReference type="SAM" id="MobiDB-lite"/>
    </source>
</evidence>
<feature type="region of interest" description="Disordered" evidence="1">
    <location>
        <begin position="35"/>
        <end position="66"/>
    </location>
</feature>
<sequence>MPMPSLRFRKASPVRSGLLPSLSLTMLLLKSSTVQLSSSSPSKSPSRTTISTFAKDSRPESTTCPVRPSTKATFMAEHSSPSILVPVKTGRESLVVNCSCRLLVVDGYTCLLQFLYNK</sequence>
<accession>A0A822YJC7</accession>
<reference evidence="2 3" key="1">
    <citation type="journal article" date="2020" name="Mol. Biol. Evol.">
        <title>Distinct Expression and Methylation Patterns for Genes with Different Fates following a Single Whole-Genome Duplication in Flowering Plants.</title>
        <authorList>
            <person name="Shi T."/>
            <person name="Rahmani R.S."/>
            <person name="Gugger P.F."/>
            <person name="Wang M."/>
            <person name="Li H."/>
            <person name="Zhang Y."/>
            <person name="Li Z."/>
            <person name="Wang Q."/>
            <person name="Van de Peer Y."/>
            <person name="Marchal K."/>
            <person name="Chen J."/>
        </authorList>
    </citation>
    <scope>NUCLEOTIDE SEQUENCE [LARGE SCALE GENOMIC DNA]</scope>
    <source>
        <tissue evidence="2">Leaf</tissue>
    </source>
</reference>
<protein>
    <submittedName>
        <fullName evidence="2">Uncharacterized protein</fullName>
    </submittedName>
</protein>
<name>A0A822YJC7_NELNU</name>
<dbReference type="Proteomes" id="UP000607653">
    <property type="component" value="Unassembled WGS sequence"/>
</dbReference>
<organism evidence="2 3">
    <name type="scientific">Nelumbo nucifera</name>
    <name type="common">Sacred lotus</name>
    <dbReference type="NCBI Taxonomy" id="4432"/>
    <lineage>
        <taxon>Eukaryota</taxon>
        <taxon>Viridiplantae</taxon>
        <taxon>Streptophyta</taxon>
        <taxon>Embryophyta</taxon>
        <taxon>Tracheophyta</taxon>
        <taxon>Spermatophyta</taxon>
        <taxon>Magnoliopsida</taxon>
        <taxon>Proteales</taxon>
        <taxon>Nelumbonaceae</taxon>
        <taxon>Nelumbo</taxon>
    </lineage>
</organism>
<gene>
    <name evidence="2" type="ORF">HUJ06_009887</name>
</gene>
<proteinExistence type="predicted"/>
<dbReference type="AlphaFoldDB" id="A0A822YJC7"/>
<evidence type="ECO:0000313" key="2">
    <source>
        <dbReference type="EMBL" id="DAD31036.1"/>
    </source>
</evidence>
<keyword evidence="3" id="KW-1185">Reference proteome</keyword>
<evidence type="ECO:0000313" key="3">
    <source>
        <dbReference type="Proteomes" id="UP000607653"/>
    </source>
</evidence>